<dbReference type="AlphaFoldDB" id="A0A2T3ZKP2"/>
<gene>
    <name evidence="1" type="ORF">M441DRAFT_129439</name>
</gene>
<protein>
    <submittedName>
        <fullName evidence="1">Uncharacterized protein</fullName>
    </submittedName>
</protein>
<dbReference type="Proteomes" id="UP000240493">
    <property type="component" value="Unassembled WGS sequence"/>
</dbReference>
<sequence>NYHSRPKFLPSMSDRSLIKVNSTPYLSVLKMQFAAHKTPPKPNPHVCKASRMDLSLIESPICAVPSVAFSHQKENKKKRR</sequence>
<organism evidence="1 2">
    <name type="scientific">Trichoderma asperellum (strain ATCC 204424 / CBS 433.97 / NBRC 101777)</name>
    <dbReference type="NCBI Taxonomy" id="1042311"/>
    <lineage>
        <taxon>Eukaryota</taxon>
        <taxon>Fungi</taxon>
        <taxon>Dikarya</taxon>
        <taxon>Ascomycota</taxon>
        <taxon>Pezizomycotina</taxon>
        <taxon>Sordariomycetes</taxon>
        <taxon>Hypocreomycetidae</taxon>
        <taxon>Hypocreales</taxon>
        <taxon>Hypocreaceae</taxon>
        <taxon>Trichoderma</taxon>
    </lineage>
</organism>
<feature type="non-terminal residue" evidence="1">
    <location>
        <position position="1"/>
    </location>
</feature>
<evidence type="ECO:0000313" key="2">
    <source>
        <dbReference type="Proteomes" id="UP000240493"/>
    </source>
</evidence>
<evidence type="ECO:0000313" key="1">
    <source>
        <dbReference type="EMBL" id="PTB45369.1"/>
    </source>
</evidence>
<reference evidence="1 2" key="1">
    <citation type="submission" date="2016-07" db="EMBL/GenBank/DDBJ databases">
        <title>Multiple horizontal gene transfer events from other fungi enriched the ability of initially mycotrophic Trichoderma (Ascomycota) to feed on dead plant biomass.</title>
        <authorList>
            <consortium name="DOE Joint Genome Institute"/>
            <person name="Aerts A."/>
            <person name="Atanasova L."/>
            <person name="Chenthamara K."/>
            <person name="Zhang J."/>
            <person name="Grujic M."/>
            <person name="Henrissat B."/>
            <person name="Kuo A."/>
            <person name="Salamov A."/>
            <person name="Lipzen A."/>
            <person name="Labutti K."/>
            <person name="Barry K."/>
            <person name="Miao Y."/>
            <person name="Rahimi M.J."/>
            <person name="Shen Q."/>
            <person name="Grigoriev I.V."/>
            <person name="Kubicek C.P."/>
            <person name="Druzhinina I.S."/>
        </authorList>
    </citation>
    <scope>NUCLEOTIDE SEQUENCE [LARGE SCALE GENOMIC DNA]</scope>
    <source>
        <strain evidence="1 2">CBS 433.97</strain>
    </source>
</reference>
<dbReference type="EMBL" id="KZ679257">
    <property type="protein sequence ID" value="PTB45369.1"/>
    <property type="molecule type" value="Genomic_DNA"/>
</dbReference>
<dbReference type="OrthoDB" id="10284216at2759"/>
<keyword evidence="2" id="KW-1185">Reference proteome</keyword>
<accession>A0A2T3ZKP2</accession>
<proteinExistence type="predicted"/>
<name>A0A2T3ZKP2_TRIA4</name>